<dbReference type="Pfam" id="PF01965">
    <property type="entry name" value="DJ-1_PfpI"/>
    <property type="match status" value="1"/>
</dbReference>
<dbReference type="PANTHER" id="PTHR43130:SF14">
    <property type="entry name" value="DJ-1_PFPI DOMAIN-CONTAINING PROTEIN"/>
    <property type="match status" value="1"/>
</dbReference>
<dbReference type="Gene3D" id="3.40.50.880">
    <property type="match status" value="1"/>
</dbReference>
<dbReference type="CDD" id="cd03139">
    <property type="entry name" value="GATase1_PfpI_2"/>
    <property type="match status" value="1"/>
</dbReference>
<proteinExistence type="predicted"/>
<dbReference type="InterPro" id="IPR002818">
    <property type="entry name" value="DJ-1/PfpI"/>
</dbReference>
<sequence length="195" mass="21793">MRTIGIVIYDEAEVLDFAGPFEVFSTAARLSENKPWSVCLISERQTVNARGGFSVQSHFTLDNHPPLDVLLVSGGVHTWAMNNRKLLAAIRKAGESAMWVTSVCTGAFLLAEAGLLSHEKVTTHWEDLPDLHRRFPSLQVHETVRWVEDGNRITSAGISAGIDMSLHLVEKLHSRELAEKTARQMDYEWLQIASE</sequence>
<dbReference type="AlphaFoldDB" id="A0A6N7LPI6"/>
<name>A0A6N7LPI6_9GAMM</name>
<evidence type="ECO:0000259" key="1">
    <source>
        <dbReference type="Pfam" id="PF01965"/>
    </source>
</evidence>
<dbReference type="InterPro" id="IPR029062">
    <property type="entry name" value="Class_I_gatase-like"/>
</dbReference>
<evidence type="ECO:0000313" key="2">
    <source>
        <dbReference type="EMBL" id="MQX52099.1"/>
    </source>
</evidence>
<dbReference type="PANTHER" id="PTHR43130">
    <property type="entry name" value="ARAC-FAMILY TRANSCRIPTIONAL REGULATOR"/>
    <property type="match status" value="1"/>
</dbReference>
<comment type="caution">
    <text evidence="2">The sequence shown here is derived from an EMBL/GenBank/DDBJ whole genome shotgun (WGS) entry which is preliminary data.</text>
</comment>
<feature type="domain" description="DJ-1/PfpI" evidence="1">
    <location>
        <begin position="4"/>
        <end position="170"/>
    </location>
</feature>
<keyword evidence="3" id="KW-1185">Reference proteome</keyword>
<protein>
    <submittedName>
        <fullName evidence="2">DJ-1/PfpI family protein</fullName>
    </submittedName>
</protein>
<dbReference type="RefSeq" id="WP_153498847.1">
    <property type="nucleotide sequence ID" value="NZ_JBMZXE010000004.1"/>
</dbReference>
<organism evidence="2 3">
    <name type="scientific">Alcanivorax sediminis</name>
    <dbReference type="NCBI Taxonomy" id="2663008"/>
    <lineage>
        <taxon>Bacteria</taxon>
        <taxon>Pseudomonadati</taxon>
        <taxon>Pseudomonadota</taxon>
        <taxon>Gammaproteobacteria</taxon>
        <taxon>Oceanospirillales</taxon>
        <taxon>Alcanivoracaceae</taxon>
        <taxon>Alcanivorax</taxon>
    </lineage>
</organism>
<evidence type="ECO:0000313" key="3">
    <source>
        <dbReference type="Proteomes" id="UP000469421"/>
    </source>
</evidence>
<accession>A0A6N7LPI6</accession>
<dbReference type="SUPFAM" id="SSF52317">
    <property type="entry name" value="Class I glutamine amidotransferase-like"/>
    <property type="match status" value="1"/>
</dbReference>
<dbReference type="InterPro" id="IPR052158">
    <property type="entry name" value="INH-QAR"/>
</dbReference>
<dbReference type="EMBL" id="WIRE01000001">
    <property type="protein sequence ID" value="MQX52099.1"/>
    <property type="molecule type" value="Genomic_DNA"/>
</dbReference>
<reference evidence="2 3" key="1">
    <citation type="submission" date="2019-10" db="EMBL/GenBank/DDBJ databases">
        <title>Alcanivorax sp.PA15-N-34 draft genome sequence.</title>
        <authorList>
            <person name="Liao X."/>
            <person name="Shao Z."/>
        </authorList>
    </citation>
    <scope>NUCLEOTIDE SEQUENCE [LARGE SCALE GENOMIC DNA]</scope>
    <source>
        <strain evidence="2 3">PA15-N-34</strain>
    </source>
</reference>
<dbReference type="GO" id="GO:0006355">
    <property type="term" value="P:regulation of DNA-templated transcription"/>
    <property type="evidence" value="ECO:0007669"/>
    <property type="project" value="TreeGrafter"/>
</dbReference>
<dbReference type="Proteomes" id="UP000469421">
    <property type="component" value="Unassembled WGS sequence"/>
</dbReference>
<gene>
    <name evidence="2" type="ORF">GFN93_02495</name>
</gene>